<evidence type="ECO:0000313" key="3">
    <source>
        <dbReference type="Proteomes" id="UP000094043"/>
    </source>
</evidence>
<sequence length="658" mass="72237">MSTLPDLRPPKSPKRFFTSAFNFSSSSPLPSLPTSTHFRKSSRDIDILGGGVTVVKTPQDAVAGMKQAAGLMTPPAKASILPPVPPMPSLSSLPVLPSLAKYHQPTKYYLGHQTSQSVDKALYYSAPVPKSTPTIQRSTSAREDLRSVGVEKLAGKGLMKSPSAAPLVSAKYTNHSTSEHGEEHDKVGPMPMTPGISSRGLPFPSLSHARSGSSSNPNFTSYPPVFEDAQPSSSTFYTRSPAYSSGSLGSARSSSSSFPPKSFSTQSKRPSFVSHRDTMRPLPRSSGTDTSFHATLLSCSRNSLPPLQSGEQEDMTIVNLEFAYSLSDQPKNECVSLPLATLKKSGGKLVEWIEQCIKAQEEEEGGFPYAEAKEEMREEKKLPDMTDGESSEDSELEEDYDLSALLRDEYLHSLFISDPSPASHTIPLPTFPSPSHRAAPLPPVSAPSKSPTPPKSSKRSGYKRAQTRNQYTQLLKQRTLGSSNEPTMPALAYTALSSSSMTEPLHIRRRGSQLSLAQAPMKRLEGRPGILTEMRVFLTREAGAYHHIAHRLLTGRWPPAMRDLCERVDAELEWLGMKKLVQELNPPSFPTSRSPDLDYGLKIQRTDLRPLEYPTKPDRPEKSRRRSDGKTLGEQKDGNGKWKEKAKEKNLVLRGGFF</sequence>
<feature type="compositionally biased region" description="Basic residues" evidence="1">
    <location>
        <begin position="456"/>
        <end position="466"/>
    </location>
</feature>
<reference evidence="2" key="1">
    <citation type="submission" date="2016-06" db="EMBL/GenBank/DDBJ databases">
        <authorList>
            <person name="Cuomo C."/>
            <person name="Litvintseva A."/>
            <person name="Heitman J."/>
            <person name="Chen Y."/>
            <person name="Sun S."/>
            <person name="Springer D."/>
            <person name="Dromer F."/>
            <person name="Young S."/>
            <person name="Zeng Q."/>
            <person name="Chapman S."/>
            <person name="Gujja S."/>
            <person name="Saif S."/>
            <person name="Birren B."/>
        </authorList>
    </citation>
    <scope>NUCLEOTIDE SEQUENCE</scope>
    <source>
        <strain evidence="2">CBS 7841</strain>
    </source>
</reference>
<organism evidence="2 3">
    <name type="scientific">Cryptococcus depauperatus CBS 7841</name>
    <dbReference type="NCBI Taxonomy" id="1295531"/>
    <lineage>
        <taxon>Eukaryota</taxon>
        <taxon>Fungi</taxon>
        <taxon>Dikarya</taxon>
        <taxon>Basidiomycota</taxon>
        <taxon>Agaricomycotina</taxon>
        <taxon>Tremellomycetes</taxon>
        <taxon>Tremellales</taxon>
        <taxon>Cryptococcaceae</taxon>
        <taxon>Cryptococcus</taxon>
    </lineage>
</organism>
<reference evidence="2" key="3">
    <citation type="submission" date="2024-01" db="EMBL/GenBank/DDBJ databases">
        <authorList>
            <person name="Coelho M.A."/>
            <person name="David-Palma M."/>
            <person name="Shea T."/>
            <person name="Sun S."/>
            <person name="Cuomo C.A."/>
            <person name="Heitman J."/>
        </authorList>
    </citation>
    <scope>NUCLEOTIDE SEQUENCE</scope>
    <source>
        <strain evidence="2">CBS 7841</strain>
    </source>
</reference>
<feature type="compositionally biased region" description="Pro residues" evidence="1">
    <location>
        <begin position="440"/>
        <end position="454"/>
    </location>
</feature>
<protein>
    <submittedName>
        <fullName evidence="2">Uncharacterized protein</fullName>
    </submittedName>
</protein>
<dbReference type="VEuPathDB" id="FungiDB:L203_01538"/>
<dbReference type="AlphaFoldDB" id="A0A1E3IP92"/>
<dbReference type="EMBL" id="CP143786">
    <property type="protein sequence ID" value="WVN87987.1"/>
    <property type="molecule type" value="Genomic_DNA"/>
</dbReference>
<evidence type="ECO:0000256" key="1">
    <source>
        <dbReference type="SAM" id="MobiDB-lite"/>
    </source>
</evidence>
<name>A0A1E3IP92_9TREE</name>
<keyword evidence="3" id="KW-1185">Reference proteome</keyword>
<feature type="compositionally biased region" description="Polar residues" evidence="1">
    <location>
        <begin position="230"/>
        <end position="243"/>
    </location>
</feature>
<feature type="region of interest" description="Disordered" evidence="1">
    <location>
        <begin position="608"/>
        <end position="658"/>
    </location>
</feature>
<dbReference type="KEGG" id="cdep:91087396"/>
<feature type="compositionally biased region" description="Basic and acidic residues" evidence="1">
    <location>
        <begin position="177"/>
        <end position="187"/>
    </location>
</feature>
<proteinExistence type="predicted"/>
<accession>A0A1E3IP92</accession>
<dbReference type="Proteomes" id="UP000094043">
    <property type="component" value="Chromosome 3"/>
</dbReference>
<feature type="region of interest" description="Disordered" evidence="1">
    <location>
        <begin position="373"/>
        <end position="398"/>
    </location>
</feature>
<feature type="region of interest" description="Disordered" evidence="1">
    <location>
        <begin position="426"/>
        <end position="469"/>
    </location>
</feature>
<dbReference type="RefSeq" id="XP_066068687.1">
    <property type="nucleotide sequence ID" value="XM_066212590.1"/>
</dbReference>
<feature type="compositionally biased region" description="Basic and acidic residues" evidence="1">
    <location>
        <begin position="373"/>
        <end position="384"/>
    </location>
</feature>
<gene>
    <name evidence="2" type="ORF">L203_103185</name>
</gene>
<feature type="region of interest" description="Disordered" evidence="1">
    <location>
        <begin position="173"/>
        <end position="289"/>
    </location>
</feature>
<feature type="compositionally biased region" description="Basic and acidic residues" evidence="1">
    <location>
        <begin position="608"/>
        <end position="651"/>
    </location>
</feature>
<feature type="compositionally biased region" description="Polar residues" evidence="1">
    <location>
        <begin position="208"/>
        <end position="221"/>
    </location>
</feature>
<evidence type="ECO:0000313" key="2">
    <source>
        <dbReference type="EMBL" id="WVN87987.1"/>
    </source>
</evidence>
<dbReference type="OrthoDB" id="2564831at2759"/>
<dbReference type="GeneID" id="91087396"/>
<feature type="compositionally biased region" description="Acidic residues" evidence="1">
    <location>
        <begin position="386"/>
        <end position="398"/>
    </location>
</feature>
<reference evidence="2" key="2">
    <citation type="journal article" date="2022" name="Elife">
        <title>Obligate sexual reproduction of a homothallic fungus closely related to the Cryptococcus pathogenic species complex.</title>
        <authorList>
            <person name="Passer A.R."/>
            <person name="Clancey S.A."/>
            <person name="Shea T."/>
            <person name="David-Palma M."/>
            <person name="Averette A.F."/>
            <person name="Boekhout T."/>
            <person name="Porcel B.M."/>
            <person name="Nowrousian M."/>
            <person name="Cuomo C.A."/>
            <person name="Sun S."/>
            <person name="Heitman J."/>
            <person name="Coelho M.A."/>
        </authorList>
    </citation>
    <scope>NUCLEOTIDE SEQUENCE</scope>
    <source>
        <strain evidence="2">CBS 7841</strain>
    </source>
</reference>
<feature type="compositionally biased region" description="Low complexity" evidence="1">
    <location>
        <begin position="244"/>
        <end position="268"/>
    </location>
</feature>